<dbReference type="PANTHER" id="PTHR42776">
    <property type="entry name" value="SERINE PEPTIDASE S9 FAMILY MEMBER"/>
    <property type="match status" value="1"/>
</dbReference>
<name>A0A919D7B9_9GAMM</name>
<keyword evidence="2" id="KW-0732">Signal</keyword>
<dbReference type="Proteomes" id="UP000636453">
    <property type="component" value="Unassembled WGS sequence"/>
</dbReference>
<dbReference type="PROSITE" id="PS51257">
    <property type="entry name" value="PROKAR_LIPOPROTEIN"/>
    <property type="match status" value="1"/>
</dbReference>
<organism evidence="4 5">
    <name type="scientific">Vulcaniibacterium thermophilum</name>
    <dbReference type="NCBI Taxonomy" id="1169913"/>
    <lineage>
        <taxon>Bacteria</taxon>
        <taxon>Pseudomonadati</taxon>
        <taxon>Pseudomonadota</taxon>
        <taxon>Gammaproteobacteria</taxon>
        <taxon>Lysobacterales</taxon>
        <taxon>Lysobacteraceae</taxon>
        <taxon>Vulcaniibacterium</taxon>
    </lineage>
</organism>
<dbReference type="Pfam" id="PF00326">
    <property type="entry name" value="Peptidase_S9"/>
    <property type="match status" value="1"/>
</dbReference>
<dbReference type="Gene3D" id="3.40.50.1820">
    <property type="entry name" value="alpha/beta hydrolase"/>
    <property type="match status" value="1"/>
</dbReference>
<gene>
    <name evidence="4" type="ORF">GCM10007167_00710</name>
</gene>
<dbReference type="InterPro" id="IPR029058">
    <property type="entry name" value="AB_hydrolase_fold"/>
</dbReference>
<dbReference type="GO" id="GO:0004252">
    <property type="term" value="F:serine-type endopeptidase activity"/>
    <property type="evidence" value="ECO:0007669"/>
    <property type="project" value="TreeGrafter"/>
</dbReference>
<dbReference type="OrthoDB" id="4269629at2"/>
<proteinExistence type="predicted"/>
<keyword evidence="1" id="KW-0378">Hydrolase</keyword>
<dbReference type="EMBL" id="BNCF01000001">
    <property type="protein sequence ID" value="GHE24852.1"/>
    <property type="molecule type" value="Genomic_DNA"/>
</dbReference>
<feature type="signal peptide" evidence="2">
    <location>
        <begin position="1"/>
        <end position="21"/>
    </location>
</feature>
<reference evidence="4" key="1">
    <citation type="journal article" date="2014" name="Int. J. Syst. Evol. Microbiol.">
        <title>Complete genome sequence of Corynebacterium casei LMG S-19264T (=DSM 44701T), isolated from a smear-ripened cheese.</title>
        <authorList>
            <consortium name="US DOE Joint Genome Institute (JGI-PGF)"/>
            <person name="Walter F."/>
            <person name="Albersmeier A."/>
            <person name="Kalinowski J."/>
            <person name="Ruckert C."/>
        </authorList>
    </citation>
    <scope>NUCLEOTIDE SEQUENCE</scope>
    <source>
        <strain evidence="4">KCTC 32020</strain>
    </source>
</reference>
<keyword evidence="5" id="KW-1185">Reference proteome</keyword>
<reference evidence="4" key="2">
    <citation type="submission" date="2020-09" db="EMBL/GenBank/DDBJ databases">
        <authorList>
            <person name="Sun Q."/>
            <person name="Kim S."/>
        </authorList>
    </citation>
    <scope>NUCLEOTIDE SEQUENCE</scope>
    <source>
        <strain evidence="4">KCTC 32020</strain>
    </source>
</reference>
<protein>
    <submittedName>
        <fullName evidence="4">Peptidase S9</fullName>
    </submittedName>
</protein>
<evidence type="ECO:0000256" key="2">
    <source>
        <dbReference type="SAM" id="SignalP"/>
    </source>
</evidence>
<feature type="chain" id="PRO_5036989597" evidence="2">
    <location>
        <begin position="22"/>
        <end position="665"/>
    </location>
</feature>
<feature type="domain" description="Peptidase S9 prolyl oligopeptidase catalytic" evidence="3">
    <location>
        <begin position="444"/>
        <end position="655"/>
    </location>
</feature>
<dbReference type="AlphaFoldDB" id="A0A919D7B9"/>
<comment type="caution">
    <text evidence="4">The sequence shown here is derived from an EMBL/GenBank/DDBJ whole genome shotgun (WGS) entry which is preliminary data.</text>
</comment>
<dbReference type="SUPFAM" id="SSF82171">
    <property type="entry name" value="DPP6 N-terminal domain-like"/>
    <property type="match status" value="1"/>
</dbReference>
<evidence type="ECO:0000256" key="1">
    <source>
        <dbReference type="ARBA" id="ARBA00022801"/>
    </source>
</evidence>
<evidence type="ECO:0000259" key="3">
    <source>
        <dbReference type="Pfam" id="PF00326"/>
    </source>
</evidence>
<dbReference type="InterPro" id="IPR001375">
    <property type="entry name" value="Peptidase_S9_cat"/>
</dbReference>
<evidence type="ECO:0000313" key="5">
    <source>
        <dbReference type="Proteomes" id="UP000636453"/>
    </source>
</evidence>
<evidence type="ECO:0000313" key="4">
    <source>
        <dbReference type="EMBL" id="GHE24852.1"/>
    </source>
</evidence>
<dbReference type="PANTHER" id="PTHR42776:SF27">
    <property type="entry name" value="DIPEPTIDYL PEPTIDASE FAMILY MEMBER 6"/>
    <property type="match status" value="1"/>
</dbReference>
<dbReference type="SUPFAM" id="SSF53474">
    <property type="entry name" value="alpha/beta-Hydrolases"/>
    <property type="match status" value="1"/>
</dbReference>
<accession>A0A919D7B9</accession>
<dbReference type="GO" id="GO:0006508">
    <property type="term" value="P:proteolysis"/>
    <property type="evidence" value="ECO:0007669"/>
    <property type="project" value="InterPro"/>
</dbReference>
<sequence>MKTGVWIAAGLALACAFGARAAAEPAPLPIEDFVRHPTYSEVRISPAGEYLAMTVDRGGQDVLTVLRTADLSIVKVNQLPDEKSIGSFYWVSRDRLVFNAVKKFGRFAAPFNTGEWYGVNADGSQPRPLVFFGTLDATQRNKTTDGIYSMLDTLRGDDQQVLMAVAKPRSSKGAGTEVVALDVLSGRRREIVRAPRENCSIETDASDQPRFAVCYDAQNDAGQFEEHLELYRLEGAKWVLMNRSQDAGTRIRIVGVAPDGTVYAEQDDRKAPAAFGTLDPSTGKFTKLFQDPVADPAGYIRAADMRTIIGVVTEAGAPKVHLLNEEHPDAELYASLAQAFPGQFVTFSSATDDGRKIVVTVRSDRNPGELYLYDRDTGKARFLMQSRKWIDPKRMASVKPFSFTARDGVRIYGYLTIPNGSDGRNLPMIVNPHGGPIGPRDHWFFNWEAQLLASRGYLVLQVNYRGSGGYGQAFQDMGHRQWGGKMQDDLTDAVRWAVAQGYADGDRVCIYGGSYGGYASLMGVAKDPDLYKCAFGYVGLYDVQIQKKLSDTADWYAGQSFFERTFGATRAEQDAISPVNHAHKIKAAVYLAAGARDQRCPPEHTEAMRDALIKAGNPPEGVIIQSGEMHGFYDEKNNLKLYTEMLAFFGRHIGGKVQVGDAKRE</sequence>
<dbReference type="RefSeq" id="WP_146471715.1">
    <property type="nucleotide sequence ID" value="NZ_BNCF01000001.1"/>
</dbReference>